<dbReference type="AlphaFoldDB" id="A0A521C9U2"/>
<dbReference type="RefSeq" id="WP_142457457.1">
    <property type="nucleotide sequence ID" value="NZ_FXTJ01000002.1"/>
</dbReference>
<reference evidence="3 4" key="1">
    <citation type="submission" date="2017-05" db="EMBL/GenBank/DDBJ databases">
        <authorList>
            <person name="Varghese N."/>
            <person name="Submissions S."/>
        </authorList>
    </citation>
    <scope>NUCLEOTIDE SEQUENCE [LARGE SCALE GENOMIC DNA]</scope>
    <source>
        <strain evidence="3 4">DSM 46834</strain>
    </source>
</reference>
<dbReference type="Proteomes" id="UP000317484">
    <property type="component" value="Unassembled WGS sequence"/>
</dbReference>
<dbReference type="Pfam" id="PF22513">
    <property type="entry name" value="FitA-like_RHH"/>
    <property type="match status" value="1"/>
</dbReference>
<feature type="domain" description="Antitoxin FitA-like ribbon-helix-helix" evidence="2">
    <location>
        <begin position="2"/>
        <end position="34"/>
    </location>
</feature>
<proteinExistence type="predicted"/>
<keyword evidence="4" id="KW-1185">Reference proteome</keyword>
<evidence type="ECO:0000259" key="2">
    <source>
        <dbReference type="Pfam" id="PF22513"/>
    </source>
</evidence>
<name>A0A521C9U2_9ACTN</name>
<evidence type="ECO:0000256" key="1">
    <source>
        <dbReference type="SAM" id="MobiDB-lite"/>
    </source>
</evidence>
<dbReference type="InterPro" id="IPR053853">
    <property type="entry name" value="FitA-like_RHH"/>
</dbReference>
<sequence>MATIQIRDVPEDIHRTYRRRAADAGKSLQEFLLAELIAGARAQTPAEVVAEVREHLERSAGAGFSPMSSADLVRADRDSR</sequence>
<dbReference type="SUPFAM" id="SSF47598">
    <property type="entry name" value="Ribbon-helix-helix"/>
    <property type="match status" value="1"/>
</dbReference>
<dbReference type="InterPro" id="IPR010985">
    <property type="entry name" value="Ribbon_hlx_hlx"/>
</dbReference>
<gene>
    <name evidence="3" type="ORF">SAMN06273567_102233</name>
</gene>
<evidence type="ECO:0000313" key="4">
    <source>
        <dbReference type="Proteomes" id="UP000317484"/>
    </source>
</evidence>
<protein>
    <recommendedName>
        <fullName evidence="2">Antitoxin FitA-like ribbon-helix-helix domain-containing protein</fullName>
    </recommendedName>
</protein>
<feature type="region of interest" description="Disordered" evidence="1">
    <location>
        <begin position="60"/>
        <end position="80"/>
    </location>
</feature>
<evidence type="ECO:0000313" key="3">
    <source>
        <dbReference type="EMBL" id="SMO56232.1"/>
    </source>
</evidence>
<dbReference type="GO" id="GO:0006355">
    <property type="term" value="P:regulation of DNA-templated transcription"/>
    <property type="evidence" value="ECO:0007669"/>
    <property type="project" value="InterPro"/>
</dbReference>
<accession>A0A521C9U2</accession>
<organism evidence="3 4">
    <name type="scientific">Geodermatophilus aquaeductus</name>
    <dbReference type="NCBI Taxonomy" id="1564161"/>
    <lineage>
        <taxon>Bacteria</taxon>
        <taxon>Bacillati</taxon>
        <taxon>Actinomycetota</taxon>
        <taxon>Actinomycetes</taxon>
        <taxon>Geodermatophilales</taxon>
        <taxon>Geodermatophilaceae</taxon>
        <taxon>Geodermatophilus</taxon>
    </lineage>
</organism>
<dbReference type="EMBL" id="FXTJ01000002">
    <property type="protein sequence ID" value="SMO56232.1"/>
    <property type="molecule type" value="Genomic_DNA"/>
</dbReference>